<name>A0A2G9UJ67_TELCI</name>
<reference evidence="1 2" key="1">
    <citation type="submission" date="2015-09" db="EMBL/GenBank/DDBJ databases">
        <title>Draft genome of the parasitic nematode Teladorsagia circumcincta isolate WARC Sus (inbred).</title>
        <authorList>
            <person name="Mitreva M."/>
        </authorList>
    </citation>
    <scope>NUCLEOTIDE SEQUENCE [LARGE SCALE GENOMIC DNA]</scope>
    <source>
        <strain evidence="1 2">S</strain>
    </source>
</reference>
<organism evidence="1 2">
    <name type="scientific">Teladorsagia circumcincta</name>
    <name type="common">Brown stomach worm</name>
    <name type="synonym">Ostertagia circumcincta</name>
    <dbReference type="NCBI Taxonomy" id="45464"/>
    <lineage>
        <taxon>Eukaryota</taxon>
        <taxon>Metazoa</taxon>
        <taxon>Ecdysozoa</taxon>
        <taxon>Nematoda</taxon>
        <taxon>Chromadorea</taxon>
        <taxon>Rhabditida</taxon>
        <taxon>Rhabditina</taxon>
        <taxon>Rhabditomorpha</taxon>
        <taxon>Strongyloidea</taxon>
        <taxon>Trichostrongylidae</taxon>
        <taxon>Teladorsagia</taxon>
    </lineage>
</organism>
<dbReference type="Proteomes" id="UP000230423">
    <property type="component" value="Unassembled WGS sequence"/>
</dbReference>
<sequence>MLICDLQGDLELENESTVVAWFVDIYRKHLSEEPFQEELGSFLGLLEDVRYNDMLHASNYYSSVFCLVQAIAMKRFKLAMLSEVERRLVGRIHAQLKDYIQLEELREKDKSKEKETVPKIPENIRFELAVPAPEGSVVEQLQLLMFGCEQARKFIAEAMKCAK</sequence>
<evidence type="ECO:0000313" key="1">
    <source>
        <dbReference type="EMBL" id="PIO70298.1"/>
    </source>
</evidence>
<accession>A0A2G9UJ67</accession>
<dbReference type="AlphaFoldDB" id="A0A2G9UJ67"/>
<gene>
    <name evidence="1" type="ORF">TELCIR_07852</name>
</gene>
<evidence type="ECO:0000313" key="2">
    <source>
        <dbReference type="Proteomes" id="UP000230423"/>
    </source>
</evidence>
<dbReference type="OrthoDB" id="5860250at2759"/>
<proteinExistence type="predicted"/>
<keyword evidence="2" id="KW-1185">Reference proteome</keyword>
<protein>
    <submittedName>
        <fullName evidence="1">Uncharacterized protein</fullName>
    </submittedName>
</protein>
<dbReference type="EMBL" id="KZ346319">
    <property type="protein sequence ID" value="PIO70298.1"/>
    <property type="molecule type" value="Genomic_DNA"/>
</dbReference>